<accession>A0A238YNI6</accession>
<gene>
    <name evidence="2" type="ORF">SAMN06265370_11871</name>
</gene>
<dbReference type="Pfam" id="PF13276">
    <property type="entry name" value="HTH_21"/>
    <property type="match status" value="1"/>
</dbReference>
<evidence type="ECO:0000259" key="1">
    <source>
        <dbReference type="Pfam" id="PF13276"/>
    </source>
</evidence>
<dbReference type="InterPro" id="IPR025948">
    <property type="entry name" value="HTH-like_dom"/>
</dbReference>
<dbReference type="AlphaFoldDB" id="A0A238YNI6"/>
<dbReference type="Proteomes" id="UP000198417">
    <property type="component" value="Unassembled WGS sequence"/>
</dbReference>
<evidence type="ECO:0000313" key="2">
    <source>
        <dbReference type="EMBL" id="SNR72707.1"/>
    </source>
</evidence>
<sequence>MSCIHCPAGDCKAICREGAYYHQLACRTDPTKASARHPRDRELCPEIKRVWDENYQVYGVRKAWHQLKREGFSLARCTVDRPLS</sequence>
<feature type="domain" description="HTH-like" evidence="1">
    <location>
        <begin position="39"/>
        <end position="81"/>
    </location>
</feature>
<evidence type="ECO:0000313" key="3">
    <source>
        <dbReference type="Proteomes" id="UP000198417"/>
    </source>
</evidence>
<dbReference type="EMBL" id="FZNN01000018">
    <property type="protein sequence ID" value="SNR72707.1"/>
    <property type="molecule type" value="Genomic_DNA"/>
</dbReference>
<name>A0A238YNI6_9RHOB</name>
<reference evidence="2 3" key="1">
    <citation type="submission" date="2017-06" db="EMBL/GenBank/DDBJ databases">
        <authorList>
            <person name="Kim H.J."/>
            <person name="Triplett B.A."/>
        </authorList>
    </citation>
    <scope>NUCLEOTIDE SEQUENCE [LARGE SCALE GENOMIC DNA]</scope>
    <source>
        <strain evidence="2 3">DSM 29052</strain>
    </source>
</reference>
<proteinExistence type="predicted"/>
<organism evidence="2 3">
    <name type="scientific">Puniceibacterium sediminis</name>
    <dbReference type="NCBI Taxonomy" id="1608407"/>
    <lineage>
        <taxon>Bacteria</taxon>
        <taxon>Pseudomonadati</taxon>
        <taxon>Pseudomonadota</taxon>
        <taxon>Alphaproteobacteria</taxon>
        <taxon>Rhodobacterales</taxon>
        <taxon>Paracoccaceae</taxon>
        <taxon>Puniceibacterium</taxon>
    </lineage>
</organism>
<keyword evidence="3" id="KW-1185">Reference proteome</keyword>
<protein>
    <submittedName>
        <fullName evidence="2">HTH-like domain-containing protein</fullName>
    </submittedName>
</protein>